<evidence type="ECO:0000313" key="2">
    <source>
        <dbReference type="EMBL" id="HGU32989.1"/>
    </source>
</evidence>
<dbReference type="AlphaFoldDB" id="A0A7C4RIX9"/>
<name>A0A7C4RIX9_9BACT</name>
<reference evidence="2" key="1">
    <citation type="journal article" date="2020" name="mSystems">
        <title>Genome- and Community-Level Interaction Insights into Carbon Utilization and Element Cycling Functions of Hydrothermarchaeota in Hydrothermal Sediment.</title>
        <authorList>
            <person name="Zhou Z."/>
            <person name="Liu Y."/>
            <person name="Xu W."/>
            <person name="Pan J."/>
            <person name="Luo Z.H."/>
            <person name="Li M."/>
        </authorList>
    </citation>
    <scope>NUCLEOTIDE SEQUENCE [LARGE SCALE GENOMIC DNA]</scope>
    <source>
        <strain evidence="2">SpSt-477</strain>
    </source>
</reference>
<evidence type="ECO:0000259" key="1">
    <source>
        <dbReference type="Pfam" id="PF13588"/>
    </source>
</evidence>
<dbReference type="Pfam" id="PF13588">
    <property type="entry name" value="HSDR_N_2"/>
    <property type="match status" value="1"/>
</dbReference>
<gene>
    <name evidence="2" type="ORF">ENS29_09050</name>
</gene>
<organism evidence="2">
    <name type="scientific">Desulfatirhabdium butyrativorans</name>
    <dbReference type="NCBI Taxonomy" id="340467"/>
    <lineage>
        <taxon>Bacteria</taxon>
        <taxon>Pseudomonadati</taxon>
        <taxon>Thermodesulfobacteriota</taxon>
        <taxon>Desulfobacteria</taxon>
        <taxon>Desulfobacterales</taxon>
        <taxon>Desulfatirhabdiaceae</taxon>
        <taxon>Desulfatirhabdium</taxon>
    </lineage>
</organism>
<proteinExistence type="predicted"/>
<comment type="caution">
    <text evidence="2">The sequence shown here is derived from an EMBL/GenBank/DDBJ whole genome shotgun (WGS) entry which is preliminary data.</text>
</comment>
<dbReference type="InterPro" id="IPR029464">
    <property type="entry name" value="HSDR_N"/>
</dbReference>
<feature type="domain" description="Type I restriction enzyme R protein N-terminal" evidence="1">
    <location>
        <begin position="24"/>
        <end position="136"/>
    </location>
</feature>
<accession>A0A7C4RIX9</accession>
<sequence length="185" mass="20723">MGGHHLILGKLEDIITGETIDDTHDERYRQEIARRLIETLGYEKGDIGGRIPLELRAQQKRALIRIDWVVLLKGRMVMVIKYGPGSIVTRHRPALAASRLLAPYQIPIVVITNGRDADVLDGATGKVTGSGLDAIPTKKELLRRWSEFSFSFVTSDRAEKESCLLYAYEVDDACPCDEDICRLQS</sequence>
<dbReference type="EMBL" id="DSUH01000213">
    <property type="protein sequence ID" value="HGU32989.1"/>
    <property type="molecule type" value="Genomic_DNA"/>
</dbReference>
<protein>
    <recommendedName>
        <fullName evidence="1">Type I restriction enzyme R protein N-terminal domain-containing protein</fullName>
    </recommendedName>
</protein>